<dbReference type="OrthoDB" id="2387460at2759"/>
<organism evidence="1 2">
    <name type="scientific">Smittium culicis</name>
    <dbReference type="NCBI Taxonomy" id="133412"/>
    <lineage>
        <taxon>Eukaryota</taxon>
        <taxon>Fungi</taxon>
        <taxon>Fungi incertae sedis</taxon>
        <taxon>Zoopagomycota</taxon>
        <taxon>Kickxellomycotina</taxon>
        <taxon>Harpellomycetes</taxon>
        <taxon>Harpellales</taxon>
        <taxon>Legeriomycetaceae</taxon>
        <taxon>Smittium</taxon>
    </lineage>
</organism>
<name>A0A1R1XG98_9FUNG</name>
<evidence type="ECO:0000313" key="1">
    <source>
        <dbReference type="EMBL" id="OMJ13650.1"/>
    </source>
</evidence>
<evidence type="ECO:0000313" key="2">
    <source>
        <dbReference type="Proteomes" id="UP000187429"/>
    </source>
</evidence>
<keyword evidence="2" id="KW-1185">Reference proteome</keyword>
<dbReference type="Proteomes" id="UP000187429">
    <property type="component" value="Unassembled WGS sequence"/>
</dbReference>
<sequence>MFSEFTRTLDDASIKSYVRPVIDISPVLDLFKEWGPSHDLSTKKLTAKPYWLLSVTGFLRASDIHRIDDERSHIFGLVLSNKMVALNMSPLLVKYELIFALKSSINSHIIPQRGDILSPTTHSDLPLLKDDKDIT</sequence>
<protein>
    <submittedName>
        <fullName evidence="1">Uncharacterized protein</fullName>
    </submittedName>
</protein>
<comment type="caution">
    <text evidence="1">The sequence shown here is derived from an EMBL/GenBank/DDBJ whole genome shotgun (WGS) entry which is preliminary data.</text>
</comment>
<proteinExistence type="predicted"/>
<dbReference type="EMBL" id="LSSM01004993">
    <property type="protein sequence ID" value="OMJ13650.1"/>
    <property type="molecule type" value="Genomic_DNA"/>
</dbReference>
<reference evidence="2" key="1">
    <citation type="submission" date="2017-01" db="EMBL/GenBank/DDBJ databases">
        <authorList>
            <person name="Wang Y."/>
            <person name="White M."/>
            <person name="Kvist S."/>
            <person name="Moncalvo J.-M."/>
        </authorList>
    </citation>
    <scope>NUCLEOTIDE SEQUENCE [LARGE SCALE GENOMIC DNA]</scope>
    <source>
        <strain evidence="2">ID-206-W2</strain>
    </source>
</reference>
<gene>
    <name evidence="1" type="ORF">AYI69_g8920</name>
</gene>
<dbReference type="AlphaFoldDB" id="A0A1R1XG98"/>
<accession>A0A1R1XG98</accession>